<dbReference type="Proteomes" id="UP001165121">
    <property type="component" value="Unassembled WGS sequence"/>
</dbReference>
<organism evidence="1 2">
    <name type="scientific">Phytophthora fragariaefolia</name>
    <dbReference type="NCBI Taxonomy" id="1490495"/>
    <lineage>
        <taxon>Eukaryota</taxon>
        <taxon>Sar</taxon>
        <taxon>Stramenopiles</taxon>
        <taxon>Oomycota</taxon>
        <taxon>Peronosporomycetes</taxon>
        <taxon>Peronosporales</taxon>
        <taxon>Peronosporaceae</taxon>
        <taxon>Phytophthora</taxon>
    </lineage>
</organism>
<evidence type="ECO:0000313" key="1">
    <source>
        <dbReference type="EMBL" id="GMF31957.1"/>
    </source>
</evidence>
<dbReference type="InterPro" id="IPR021109">
    <property type="entry name" value="Peptidase_aspartic_dom_sf"/>
</dbReference>
<proteinExistence type="predicted"/>
<protein>
    <submittedName>
        <fullName evidence="1">Unnamed protein product</fullName>
    </submittedName>
</protein>
<name>A0A9W6X5H8_9STRA</name>
<sequence>MKRVAQLRAATSGSPSCLPTALLALTKSHVQEVRLDSGAQFSIVGIELRRYCHCITRRAPVDIIEGFGGGIKVLGVWRFTGTTQYQQRITVDDLLVDGQGDEFLIGEDWIMKKQIKMDFGSRELNAVVRLARTAKLATNTRSVIRVPVEAADGTTGVFLPKPSSKRHLMMAPTVDTVRNGLVCIAVLNVEGRREKLPAREALGKWIPTDTEMEILSANGELDRARVASWIATLRKEDAAPLRDEDKLDIGEMEADDRD</sequence>
<dbReference type="OrthoDB" id="121351at2759"/>
<comment type="caution">
    <text evidence="1">The sequence shown here is derived from an EMBL/GenBank/DDBJ whole genome shotgun (WGS) entry which is preliminary data.</text>
</comment>
<reference evidence="1" key="1">
    <citation type="submission" date="2023-04" db="EMBL/GenBank/DDBJ databases">
        <title>Phytophthora fragariaefolia NBRC 109709.</title>
        <authorList>
            <person name="Ichikawa N."/>
            <person name="Sato H."/>
            <person name="Tonouchi N."/>
        </authorList>
    </citation>
    <scope>NUCLEOTIDE SEQUENCE</scope>
    <source>
        <strain evidence="1">NBRC 109709</strain>
    </source>
</reference>
<accession>A0A9W6X5H8</accession>
<keyword evidence="2" id="KW-1185">Reference proteome</keyword>
<gene>
    <name evidence="1" type="ORF">Pfra01_000747100</name>
</gene>
<evidence type="ECO:0000313" key="2">
    <source>
        <dbReference type="Proteomes" id="UP001165121"/>
    </source>
</evidence>
<dbReference type="AlphaFoldDB" id="A0A9W6X5H8"/>
<dbReference type="SUPFAM" id="SSF50630">
    <property type="entry name" value="Acid proteases"/>
    <property type="match status" value="1"/>
</dbReference>
<dbReference type="EMBL" id="BSXT01000659">
    <property type="protein sequence ID" value="GMF31957.1"/>
    <property type="molecule type" value="Genomic_DNA"/>
</dbReference>